<dbReference type="EMBL" id="GEDV01011809">
    <property type="protein sequence ID" value="JAP76748.1"/>
    <property type="molecule type" value="Transcribed_RNA"/>
</dbReference>
<keyword evidence="2" id="KW-0732">Signal</keyword>
<feature type="region of interest" description="Disordered" evidence="1">
    <location>
        <begin position="146"/>
        <end position="196"/>
    </location>
</feature>
<protein>
    <submittedName>
        <fullName evidence="3">Glycine rich superfamily member</fullName>
    </submittedName>
</protein>
<feature type="compositionally biased region" description="Low complexity" evidence="1">
    <location>
        <begin position="183"/>
        <end position="196"/>
    </location>
</feature>
<evidence type="ECO:0000256" key="1">
    <source>
        <dbReference type="SAM" id="MobiDB-lite"/>
    </source>
</evidence>
<sequence>MFRLASTFTLVLLCIALTHGAPRYPDTDYCDGTSCNATCMKEGERSHDRGVYGKCDAKGACRCYHKEICAADTCKNMCEVKHGSEENLRHECANDVCTCTWTKRCNPAACEAACQKVYAGKPHIESRCEKTLCHCRWHELSDKLTEGRPQQLQTTDRSYASRREQTIHAVDSDSSSFKKEHQAPAAAEAGQKPAHV</sequence>
<feature type="compositionally biased region" description="Polar residues" evidence="1">
    <location>
        <begin position="148"/>
        <end position="158"/>
    </location>
</feature>
<evidence type="ECO:0000256" key="2">
    <source>
        <dbReference type="SAM" id="SignalP"/>
    </source>
</evidence>
<proteinExistence type="predicted"/>
<organism evidence="3">
    <name type="scientific">Rhipicephalus appendiculatus</name>
    <name type="common">Brown ear tick</name>
    <dbReference type="NCBI Taxonomy" id="34631"/>
    <lineage>
        <taxon>Eukaryota</taxon>
        <taxon>Metazoa</taxon>
        <taxon>Ecdysozoa</taxon>
        <taxon>Arthropoda</taxon>
        <taxon>Chelicerata</taxon>
        <taxon>Arachnida</taxon>
        <taxon>Acari</taxon>
        <taxon>Parasitiformes</taxon>
        <taxon>Ixodida</taxon>
        <taxon>Ixodoidea</taxon>
        <taxon>Ixodidae</taxon>
        <taxon>Rhipicephalinae</taxon>
        <taxon>Rhipicephalus</taxon>
        <taxon>Rhipicephalus</taxon>
    </lineage>
</organism>
<accession>A0A131YDX1</accession>
<reference evidence="3" key="1">
    <citation type="journal article" date="2016" name="Ticks Tick Borne Dis.">
        <title>De novo assembly and annotation of the salivary gland transcriptome of Rhipicephalus appendiculatus male and female ticks during blood feeding.</title>
        <authorList>
            <person name="de Castro M.H."/>
            <person name="de Klerk D."/>
            <person name="Pienaar R."/>
            <person name="Latif A.A."/>
            <person name="Rees D.J."/>
            <person name="Mans B.J."/>
        </authorList>
    </citation>
    <scope>NUCLEOTIDE SEQUENCE</scope>
    <source>
        <tissue evidence="3">Salivary glands</tissue>
    </source>
</reference>
<name>A0A131YDX1_RHIAP</name>
<dbReference type="AlphaFoldDB" id="A0A131YDX1"/>
<evidence type="ECO:0000313" key="3">
    <source>
        <dbReference type="EMBL" id="JAP76748.1"/>
    </source>
</evidence>
<feature type="chain" id="PRO_5007284744" evidence="2">
    <location>
        <begin position="21"/>
        <end position="196"/>
    </location>
</feature>
<feature type="signal peptide" evidence="2">
    <location>
        <begin position="1"/>
        <end position="20"/>
    </location>
</feature>